<name>A0A926GCR8_9RHOB</name>
<dbReference type="Pfam" id="PF09956">
    <property type="entry name" value="Phage_cement_2"/>
    <property type="match status" value="1"/>
</dbReference>
<accession>A0A926GCR8</accession>
<evidence type="ECO:0000313" key="2">
    <source>
        <dbReference type="Proteomes" id="UP000608594"/>
    </source>
</evidence>
<dbReference type="AlphaFoldDB" id="A0A926GCR8"/>
<dbReference type="InterPro" id="IPR011231">
    <property type="entry name" value="Phage_VT1-Sakai_H0018"/>
</dbReference>
<comment type="caution">
    <text evidence="1">The sequence shown here is derived from an EMBL/GenBank/DDBJ whole genome shotgun (WGS) entry which is preliminary data.</text>
</comment>
<evidence type="ECO:0000313" key="1">
    <source>
        <dbReference type="EMBL" id="MBC9246735.1"/>
    </source>
</evidence>
<gene>
    <name evidence="1" type="ORF">H4P12_08420</name>
</gene>
<sequence>MQYFQDVLTLTAPTTGAFEAYDLIGFSGAKVEADDAPVLGAAKHPNTVIGDLAAIIVIGTIRVRAVGVINVGDKVVSAATGGVKTAGADPVNAFATALHSAADGGFVDILIR</sequence>
<keyword evidence="2" id="KW-1185">Reference proteome</keyword>
<reference evidence="1" key="1">
    <citation type="submission" date="2020-08" db="EMBL/GenBank/DDBJ databases">
        <title>Paracoccus amoyensis sp. nov., isolated from the surface seawater at coast of Xiamen, Fujian.</title>
        <authorList>
            <person name="Lyu L."/>
        </authorList>
    </citation>
    <scope>NUCLEOTIDE SEQUENCE</scope>
    <source>
        <strain evidence="1">11-3</strain>
    </source>
</reference>
<dbReference type="EMBL" id="JACOQL010000002">
    <property type="protein sequence ID" value="MBC9246735.1"/>
    <property type="molecule type" value="Genomic_DNA"/>
</dbReference>
<protein>
    <submittedName>
        <fullName evidence="1">DUF2190 family protein</fullName>
    </submittedName>
</protein>
<dbReference type="RefSeq" id="WP_187793190.1">
    <property type="nucleotide sequence ID" value="NZ_JACOQL010000002.1"/>
</dbReference>
<proteinExistence type="predicted"/>
<organism evidence="1 2">
    <name type="scientific">Paracoccus amoyensis</name>
    <dbReference type="NCBI Taxonomy" id="2760093"/>
    <lineage>
        <taxon>Bacteria</taxon>
        <taxon>Pseudomonadati</taxon>
        <taxon>Pseudomonadota</taxon>
        <taxon>Alphaproteobacteria</taxon>
        <taxon>Rhodobacterales</taxon>
        <taxon>Paracoccaceae</taxon>
        <taxon>Paracoccus</taxon>
    </lineage>
</organism>
<dbReference type="Proteomes" id="UP000608594">
    <property type="component" value="Unassembled WGS sequence"/>
</dbReference>